<evidence type="ECO:0000313" key="1">
    <source>
        <dbReference type="EMBL" id="GHB33900.1"/>
    </source>
</evidence>
<dbReference type="RefSeq" id="WP_189436995.1">
    <property type="nucleotide sequence ID" value="NZ_BMXE01000004.1"/>
</dbReference>
<sequence length="78" mass="9415">MTKPSQRASQIPLHEIQVFLGELQRRAKDRNGAPVKEFQMHFEGEDVVQFLRMLYAAEYHLRNYEIRRVDEDKGRRQR</sequence>
<evidence type="ECO:0000313" key="2">
    <source>
        <dbReference type="Proteomes" id="UP000637980"/>
    </source>
</evidence>
<protein>
    <submittedName>
        <fullName evidence="1">Uncharacterized protein</fullName>
    </submittedName>
</protein>
<comment type="caution">
    <text evidence="1">The sequence shown here is derived from an EMBL/GenBank/DDBJ whole genome shotgun (WGS) entry which is preliminary data.</text>
</comment>
<keyword evidence="2" id="KW-1185">Reference proteome</keyword>
<organism evidence="1 2">
    <name type="scientific">Pseudovibrio japonicus</name>
    <dbReference type="NCBI Taxonomy" id="366534"/>
    <lineage>
        <taxon>Bacteria</taxon>
        <taxon>Pseudomonadati</taxon>
        <taxon>Pseudomonadota</taxon>
        <taxon>Alphaproteobacteria</taxon>
        <taxon>Hyphomicrobiales</taxon>
        <taxon>Stappiaceae</taxon>
        <taxon>Pseudovibrio</taxon>
    </lineage>
</organism>
<accession>A0ABQ3EH43</accession>
<proteinExistence type="predicted"/>
<dbReference type="Proteomes" id="UP000637980">
    <property type="component" value="Unassembled WGS sequence"/>
</dbReference>
<dbReference type="EMBL" id="BMXE01000004">
    <property type="protein sequence ID" value="GHB33900.1"/>
    <property type="molecule type" value="Genomic_DNA"/>
</dbReference>
<reference evidence="2" key="1">
    <citation type="journal article" date="2019" name="Int. J. Syst. Evol. Microbiol.">
        <title>The Global Catalogue of Microorganisms (GCM) 10K type strain sequencing project: providing services to taxonomists for standard genome sequencing and annotation.</title>
        <authorList>
            <consortium name="The Broad Institute Genomics Platform"/>
            <consortium name="The Broad Institute Genome Sequencing Center for Infectious Disease"/>
            <person name="Wu L."/>
            <person name="Ma J."/>
        </authorList>
    </citation>
    <scope>NUCLEOTIDE SEQUENCE [LARGE SCALE GENOMIC DNA]</scope>
    <source>
        <strain evidence="2">KCTC 12861</strain>
    </source>
</reference>
<name>A0ABQ3EH43_9HYPH</name>
<gene>
    <name evidence="1" type="ORF">GCM10007094_23520</name>
</gene>